<dbReference type="PANTHER" id="PTHR35333">
    <property type="entry name" value="BETA-LACTAMASE"/>
    <property type="match status" value="1"/>
</dbReference>
<dbReference type="InterPro" id="IPR012338">
    <property type="entry name" value="Beta-lactam/transpept-like"/>
</dbReference>
<keyword evidence="6" id="KW-1185">Reference proteome</keyword>
<protein>
    <recommendedName>
        <fullName evidence="1">Beta-lactamase</fullName>
    </recommendedName>
    <alternativeName>
        <fullName evidence="2">Penicillinase</fullName>
    </alternativeName>
</protein>
<evidence type="ECO:0000259" key="4">
    <source>
        <dbReference type="Pfam" id="PF13354"/>
    </source>
</evidence>
<proteinExistence type="predicted"/>
<dbReference type="Proteomes" id="UP001595699">
    <property type="component" value="Unassembled WGS sequence"/>
</dbReference>
<dbReference type="SUPFAM" id="SSF56601">
    <property type="entry name" value="beta-lactamase/transpeptidase-like"/>
    <property type="match status" value="1"/>
</dbReference>
<dbReference type="NCBIfam" id="NF033103">
    <property type="entry name" value="bla_class_A"/>
    <property type="match status" value="1"/>
</dbReference>
<dbReference type="RefSeq" id="WP_205116719.1">
    <property type="nucleotide sequence ID" value="NZ_JAFBCM010000001.1"/>
</dbReference>
<evidence type="ECO:0000256" key="1">
    <source>
        <dbReference type="ARBA" id="ARBA00018879"/>
    </source>
</evidence>
<evidence type="ECO:0000256" key="2">
    <source>
        <dbReference type="ARBA" id="ARBA00030171"/>
    </source>
</evidence>
<dbReference type="EMBL" id="JBHRZH010000048">
    <property type="protein sequence ID" value="MFC3766094.1"/>
    <property type="molecule type" value="Genomic_DNA"/>
</dbReference>
<evidence type="ECO:0000313" key="5">
    <source>
        <dbReference type="EMBL" id="MFC3766094.1"/>
    </source>
</evidence>
<dbReference type="Gene3D" id="3.40.710.10">
    <property type="entry name" value="DD-peptidase/beta-lactamase superfamily"/>
    <property type="match status" value="1"/>
</dbReference>
<reference evidence="6" key="1">
    <citation type="journal article" date="2019" name="Int. J. Syst. Evol. Microbiol.">
        <title>The Global Catalogue of Microorganisms (GCM) 10K type strain sequencing project: providing services to taxonomists for standard genome sequencing and annotation.</title>
        <authorList>
            <consortium name="The Broad Institute Genomics Platform"/>
            <consortium name="The Broad Institute Genome Sequencing Center for Infectious Disease"/>
            <person name="Wu L."/>
            <person name="Ma J."/>
        </authorList>
    </citation>
    <scope>NUCLEOTIDE SEQUENCE [LARGE SCALE GENOMIC DNA]</scope>
    <source>
        <strain evidence="6">CGMCC 4.7241</strain>
    </source>
</reference>
<feature type="signal peptide" evidence="3">
    <location>
        <begin position="1"/>
        <end position="33"/>
    </location>
</feature>
<sequence>MQRRTRTVSRRSLLGAGFALPVAGLIPASQAAAARTTVRDIERQYGVRLGVYARNLATKRTLAHRAYERFAMCSTFKTLAASALLRDHDQHGEVLAKRITYTAADLVANSPITEQHVADGMTNRELCDAMLRFSDNTAANLVLRQLGGPRAITRFARSVGDCTSRLDRYETELNTAHPGDPRDTTTPNALAATYTKLLVGKALPAHDRATLKAWMLDNQTSGTRFRAALPEGWTLADKTGGGGYGSNNDAGIAYQPDGTPIVIVVMGRTFDPDATADNRPIVDVARLVFDRLG</sequence>
<keyword evidence="5" id="KW-0378">Hydrolase</keyword>
<dbReference type="GO" id="GO:0008800">
    <property type="term" value="F:beta-lactamase activity"/>
    <property type="evidence" value="ECO:0007669"/>
    <property type="project" value="UniProtKB-EC"/>
</dbReference>
<dbReference type="Pfam" id="PF13354">
    <property type="entry name" value="Beta-lactamase2"/>
    <property type="match status" value="1"/>
</dbReference>
<comment type="caution">
    <text evidence="5">The sequence shown here is derived from an EMBL/GenBank/DDBJ whole genome shotgun (WGS) entry which is preliminary data.</text>
</comment>
<accession>A0ABV7YPG8</accession>
<dbReference type="InterPro" id="IPR045155">
    <property type="entry name" value="Beta-lactam_cat"/>
</dbReference>
<dbReference type="PROSITE" id="PS51318">
    <property type="entry name" value="TAT"/>
    <property type="match status" value="1"/>
</dbReference>
<dbReference type="PANTHER" id="PTHR35333:SF3">
    <property type="entry name" value="BETA-LACTAMASE-TYPE TRANSPEPTIDASE FOLD CONTAINING PROTEIN"/>
    <property type="match status" value="1"/>
</dbReference>
<gene>
    <name evidence="5" type="primary">bla</name>
    <name evidence="5" type="ORF">ACFOUW_35035</name>
</gene>
<evidence type="ECO:0000256" key="3">
    <source>
        <dbReference type="SAM" id="SignalP"/>
    </source>
</evidence>
<organism evidence="5 6">
    <name type="scientific">Tenggerimyces flavus</name>
    <dbReference type="NCBI Taxonomy" id="1708749"/>
    <lineage>
        <taxon>Bacteria</taxon>
        <taxon>Bacillati</taxon>
        <taxon>Actinomycetota</taxon>
        <taxon>Actinomycetes</taxon>
        <taxon>Propionibacteriales</taxon>
        <taxon>Nocardioidaceae</taxon>
        <taxon>Tenggerimyces</taxon>
    </lineage>
</organism>
<dbReference type="InterPro" id="IPR000871">
    <property type="entry name" value="Beta-lactam_class-A"/>
</dbReference>
<feature type="chain" id="PRO_5045377025" description="Beta-lactamase" evidence="3">
    <location>
        <begin position="34"/>
        <end position="293"/>
    </location>
</feature>
<dbReference type="PRINTS" id="PR00118">
    <property type="entry name" value="BLACTAMASEA"/>
</dbReference>
<name>A0ABV7YPG8_9ACTN</name>
<keyword evidence="3" id="KW-0732">Signal</keyword>
<dbReference type="InterPro" id="IPR006311">
    <property type="entry name" value="TAT_signal"/>
</dbReference>
<feature type="domain" description="Beta-lactamase class A catalytic" evidence="4">
    <location>
        <begin position="50"/>
        <end position="266"/>
    </location>
</feature>
<evidence type="ECO:0000313" key="6">
    <source>
        <dbReference type="Proteomes" id="UP001595699"/>
    </source>
</evidence>